<evidence type="ECO:0000313" key="3">
    <source>
        <dbReference type="Proteomes" id="UP001346149"/>
    </source>
</evidence>
<dbReference type="AlphaFoldDB" id="A0AAN7LFP8"/>
<gene>
    <name evidence="2" type="ORF">SAY86_016225</name>
</gene>
<dbReference type="EMBL" id="JAXQNO010000016">
    <property type="protein sequence ID" value="KAK4782123.1"/>
    <property type="molecule type" value="Genomic_DNA"/>
</dbReference>
<keyword evidence="1" id="KW-0812">Transmembrane</keyword>
<proteinExistence type="predicted"/>
<accession>A0AAN7LFP8</accession>
<evidence type="ECO:0000256" key="1">
    <source>
        <dbReference type="SAM" id="Phobius"/>
    </source>
</evidence>
<sequence length="126" mass="14398">MIQEGTFLRGVSCLIFLVTLICSSMASWEEVPSQDILDLGSLEIGQDTVWKSHTPKFIDLVILHTLSNCWVIRVLFGMQINHDHLKISFPRLSMAFSYFFDTLCVMISYYCSSCYPNLAGGYRRSQ</sequence>
<evidence type="ECO:0000313" key="2">
    <source>
        <dbReference type="EMBL" id="KAK4782123.1"/>
    </source>
</evidence>
<organism evidence="2 3">
    <name type="scientific">Trapa natans</name>
    <name type="common">Water chestnut</name>
    <dbReference type="NCBI Taxonomy" id="22666"/>
    <lineage>
        <taxon>Eukaryota</taxon>
        <taxon>Viridiplantae</taxon>
        <taxon>Streptophyta</taxon>
        <taxon>Embryophyta</taxon>
        <taxon>Tracheophyta</taxon>
        <taxon>Spermatophyta</taxon>
        <taxon>Magnoliopsida</taxon>
        <taxon>eudicotyledons</taxon>
        <taxon>Gunneridae</taxon>
        <taxon>Pentapetalae</taxon>
        <taxon>rosids</taxon>
        <taxon>malvids</taxon>
        <taxon>Myrtales</taxon>
        <taxon>Lythraceae</taxon>
        <taxon>Trapa</taxon>
    </lineage>
</organism>
<keyword evidence="1" id="KW-1133">Transmembrane helix</keyword>
<feature type="transmembrane region" description="Helical" evidence="1">
    <location>
        <begin position="7"/>
        <end position="28"/>
    </location>
</feature>
<dbReference type="Proteomes" id="UP001346149">
    <property type="component" value="Unassembled WGS sequence"/>
</dbReference>
<keyword evidence="1" id="KW-0472">Membrane</keyword>
<feature type="transmembrane region" description="Helical" evidence="1">
    <location>
        <begin position="88"/>
        <end position="110"/>
    </location>
</feature>
<protein>
    <submittedName>
        <fullName evidence="2">Uncharacterized protein</fullName>
    </submittedName>
</protein>
<keyword evidence="3" id="KW-1185">Reference proteome</keyword>
<comment type="caution">
    <text evidence="2">The sequence shown here is derived from an EMBL/GenBank/DDBJ whole genome shotgun (WGS) entry which is preliminary data.</text>
</comment>
<name>A0AAN7LFP8_TRANT</name>
<reference evidence="2 3" key="1">
    <citation type="journal article" date="2023" name="Hortic Res">
        <title>Pangenome of water caltrop reveals structural variations and asymmetric subgenome divergence after allopolyploidization.</title>
        <authorList>
            <person name="Zhang X."/>
            <person name="Chen Y."/>
            <person name="Wang L."/>
            <person name="Yuan Y."/>
            <person name="Fang M."/>
            <person name="Shi L."/>
            <person name="Lu R."/>
            <person name="Comes H.P."/>
            <person name="Ma Y."/>
            <person name="Chen Y."/>
            <person name="Huang G."/>
            <person name="Zhou Y."/>
            <person name="Zheng Z."/>
            <person name="Qiu Y."/>
        </authorList>
    </citation>
    <scope>NUCLEOTIDE SEQUENCE [LARGE SCALE GENOMIC DNA]</scope>
    <source>
        <strain evidence="2">F231</strain>
    </source>
</reference>